<dbReference type="EMBL" id="BOMB01000019">
    <property type="protein sequence ID" value="GID12491.1"/>
    <property type="molecule type" value="Genomic_DNA"/>
</dbReference>
<keyword evidence="1" id="KW-1133">Transmembrane helix</keyword>
<name>A0A8J3IYQ2_9ACTN</name>
<dbReference type="Proteomes" id="UP000612808">
    <property type="component" value="Unassembled WGS sequence"/>
</dbReference>
<accession>A0A8J3IYQ2</accession>
<reference evidence="2" key="1">
    <citation type="submission" date="2021-01" db="EMBL/GenBank/DDBJ databases">
        <title>Whole genome shotgun sequence of Actinocatenispora rupis NBRC 107355.</title>
        <authorList>
            <person name="Komaki H."/>
            <person name="Tamura T."/>
        </authorList>
    </citation>
    <scope>NUCLEOTIDE SEQUENCE</scope>
    <source>
        <strain evidence="2">NBRC 107355</strain>
    </source>
</reference>
<organism evidence="2 3">
    <name type="scientific">Actinocatenispora rupis</name>
    <dbReference type="NCBI Taxonomy" id="519421"/>
    <lineage>
        <taxon>Bacteria</taxon>
        <taxon>Bacillati</taxon>
        <taxon>Actinomycetota</taxon>
        <taxon>Actinomycetes</taxon>
        <taxon>Micromonosporales</taxon>
        <taxon>Micromonosporaceae</taxon>
        <taxon>Actinocatenispora</taxon>
    </lineage>
</organism>
<feature type="transmembrane region" description="Helical" evidence="1">
    <location>
        <begin position="63"/>
        <end position="84"/>
    </location>
</feature>
<sequence>MTRPALWVWSAVTATYGAVAALTGTPTFVYGPHRAPAVLGWVLVALAGLAALATALPRLRYPTVGLLAAAAFGLLMNVITLVVAQRVDDWPAALAQALCAAGAILLVRLASRHRRRPARNAAPAVPTAAGRRVQVAAVVGALAFVPYAVMKTTWALGGRFAGMTGAQMLASYRRNGASPLFLTLESWGLDPTALLAALGVVLLFALVRPWGTVWPRWLPVVRGRRVPRWLPLTPALLGAATLAPYGIGGLVYCTLGAAGVIAVPRGDAPTSADTLLMAFLGVGPFAVYGTALALATVSYLRRTRARTPEIPAAATT</sequence>
<keyword evidence="1" id="KW-0812">Transmembrane</keyword>
<keyword evidence="1" id="KW-0472">Membrane</keyword>
<dbReference type="AlphaFoldDB" id="A0A8J3IYQ2"/>
<gene>
    <name evidence="2" type="ORF">Aru02nite_33800</name>
</gene>
<feature type="transmembrane region" description="Helical" evidence="1">
    <location>
        <begin position="132"/>
        <end position="150"/>
    </location>
</feature>
<evidence type="ECO:0000256" key="1">
    <source>
        <dbReference type="SAM" id="Phobius"/>
    </source>
</evidence>
<feature type="transmembrane region" description="Helical" evidence="1">
    <location>
        <begin position="275"/>
        <end position="300"/>
    </location>
</feature>
<feature type="transmembrane region" description="Helical" evidence="1">
    <location>
        <begin position="235"/>
        <end position="263"/>
    </location>
</feature>
<feature type="transmembrane region" description="Helical" evidence="1">
    <location>
        <begin position="37"/>
        <end position="56"/>
    </location>
</feature>
<feature type="transmembrane region" description="Helical" evidence="1">
    <location>
        <begin position="193"/>
        <end position="214"/>
    </location>
</feature>
<protein>
    <submittedName>
        <fullName evidence="2">Uncharacterized protein</fullName>
    </submittedName>
</protein>
<comment type="caution">
    <text evidence="2">The sequence shown here is derived from an EMBL/GenBank/DDBJ whole genome shotgun (WGS) entry which is preliminary data.</text>
</comment>
<proteinExistence type="predicted"/>
<keyword evidence="3" id="KW-1185">Reference proteome</keyword>
<feature type="transmembrane region" description="Helical" evidence="1">
    <location>
        <begin position="90"/>
        <end position="111"/>
    </location>
</feature>
<evidence type="ECO:0000313" key="2">
    <source>
        <dbReference type="EMBL" id="GID12491.1"/>
    </source>
</evidence>
<evidence type="ECO:0000313" key="3">
    <source>
        <dbReference type="Proteomes" id="UP000612808"/>
    </source>
</evidence>